<evidence type="ECO:0000256" key="2">
    <source>
        <dbReference type="ARBA" id="ARBA00005189"/>
    </source>
</evidence>
<sequence>MALTKLDAVFRRSHDADRHASMAIGAVAIVKGAMPSYDRLKTLLTERIPGPEQHKCDVAQHVHRIALPRPGDDGELFRAIAHALEHPLDTDRSLWECWLIEGLKNNRWAILMKVHPYLSDRVSAAQFLTRLCDDADHRLFANHVAAQPNSSANGAANSWTAALWRAPATLYQAAAQAVSWPLTWTTQINPAMARRRYHTVRVPRADVDAVCRKFGVAANDVALAAITEGFRKVLQRRGEQPRADSLRTLADSLSHLPLEHHDPVTQLRTVHNRLNQPPQQGQRRIDGISSLLPFALCGRVIQALTRLPQQGLVTLATNAPGPRHRLRLLGQSLDQLLPIPPTALQLSTGVAVLSYGNELVFGITADYDAAPDLEQLAAGIQLGMARLVALSQDSVLLFSTDCRKRSARALPDGTHRGSSTRAMRARH</sequence>
<evidence type="ECO:0000259" key="12">
    <source>
        <dbReference type="Pfam" id="PF03007"/>
    </source>
</evidence>
<evidence type="ECO:0000313" key="14">
    <source>
        <dbReference type="EMBL" id="ORA13898.1"/>
    </source>
</evidence>
<dbReference type="PANTHER" id="PTHR31650:SF1">
    <property type="entry name" value="WAX ESTER SYNTHASE_DIACYLGLYCEROL ACYLTRANSFERASE 4-RELATED"/>
    <property type="match status" value="1"/>
</dbReference>
<keyword evidence="8" id="KW-0443">Lipid metabolism</keyword>
<keyword evidence="5" id="KW-0444">Lipid biosynthesis</keyword>
<dbReference type="GO" id="GO:0006071">
    <property type="term" value="P:glycerol metabolic process"/>
    <property type="evidence" value="ECO:0007669"/>
    <property type="project" value="UniProtKB-KW"/>
</dbReference>
<feature type="region of interest" description="Disordered" evidence="11">
    <location>
        <begin position="408"/>
        <end position="427"/>
    </location>
</feature>
<dbReference type="InterPro" id="IPR009721">
    <property type="entry name" value="O-acyltransferase_WSD1_C"/>
</dbReference>
<evidence type="ECO:0000256" key="4">
    <source>
        <dbReference type="ARBA" id="ARBA00013244"/>
    </source>
</evidence>
<proteinExistence type="inferred from homology"/>
<keyword evidence="15" id="KW-1185">Reference proteome</keyword>
<evidence type="ECO:0000256" key="11">
    <source>
        <dbReference type="SAM" id="MobiDB-lite"/>
    </source>
</evidence>
<keyword evidence="7" id="KW-0319">Glycerol metabolism</keyword>
<dbReference type="InterPro" id="IPR004255">
    <property type="entry name" value="O-acyltransferase_WSD1_N"/>
</dbReference>
<dbReference type="GO" id="GO:0071731">
    <property type="term" value="P:response to nitric oxide"/>
    <property type="evidence" value="ECO:0007669"/>
    <property type="project" value="TreeGrafter"/>
</dbReference>
<dbReference type="EC" id="2.3.1.20" evidence="4"/>
<evidence type="ECO:0000256" key="8">
    <source>
        <dbReference type="ARBA" id="ARBA00023098"/>
    </source>
</evidence>
<dbReference type="InterPro" id="IPR045034">
    <property type="entry name" value="O-acyltransferase_WSD1-like"/>
</dbReference>
<dbReference type="GO" id="GO:0001666">
    <property type="term" value="P:response to hypoxia"/>
    <property type="evidence" value="ECO:0007669"/>
    <property type="project" value="TreeGrafter"/>
</dbReference>
<dbReference type="OrthoDB" id="9810950at2"/>
<dbReference type="RefSeq" id="WP_083115635.1">
    <property type="nucleotide sequence ID" value="NZ_JACKTS010000049.1"/>
</dbReference>
<evidence type="ECO:0000313" key="15">
    <source>
        <dbReference type="Proteomes" id="UP000192284"/>
    </source>
</evidence>
<protein>
    <recommendedName>
        <fullName evidence="4">diacylglycerol O-acyltransferase</fullName>
        <ecNumber evidence="4">2.3.1.20</ecNumber>
    </recommendedName>
</protein>
<keyword evidence="6 14" id="KW-0808">Transferase</keyword>
<dbReference type="Proteomes" id="UP000192284">
    <property type="component" value="Unassembled WGS sequence"/>
</dbReference>
<dbReference type="AlphaFoldDB" id="A0A1W9ZF58"/>
<organism evidence="14 15">
    <name type="scientific">Mycobacterium angelicum</name>
    <dbReference type="NCBI Taxonomy" id="470074"/>
    <lineage>
        <taxon>Bacteria</taxon>
        <taxon>Bacillati</taxon>
        <taxon>Actinomycetota</taxon>
        <taxon>Actinomycetes</taxon>
        <taxon>Mycobacteriales</taxon>
        <taxon>Mycobacteriaceae</taxon>
        <taxon>Mycobacterium</taxon>
    </lineage>
</organism>
<dbReference type="GO" id="GO:0051701">
    <property type="term" value="P:biological process involved in interaction with host"/>
    <property type="evidence" value="ECO:0007669"/>
    <property type="project" value="TreeGrafter"/>
</dbReference>
<comment type="pathway">
    <text evidence="2">Lipid metabolism.</text>
</comment>
<evidence type="ECO:0000256" key="6">
    <source>
        <dbReference type="ARBA" id="ARBA00022679"/>
    </source>
</evidence>
<evidence type="ECO:0000256" key="5">
    <source>
        <dbReference type="ARBA" id="ARBA00022516"/>
    </source>
</evidence>
<dbReference type="UniPathway" id="UPA00282"/>
<name>A0A1W9ZF58_MYCAN</name>
<evidence type="ECO:0000256" key="9">
    <source>
        <dbReference type="ARBA" id="ARBA00023315"/>
    </source>
</evidence>
<gene>
    <name evidence="14" type="ORF">BST12_23420</name>
</gene>
<dbReference type="GO" id="GO:0019432">
    <property type="term" value="P:triglyceride biosynthetic process"/>
    <property type="evidence" value="ECO:0007669"/>
    <property type="project" value="UniProtKB-UniPathway"/>
</dbReference>
<dbReference type="Pfam" id="PF06974">
    <property type="entry name" value="WS_DGAT_C"/>
    <property type="match status" value="1"/>
</dbReference>
<keyword evidence="9 14" id="KW-0012">Acyltransferase</keyword>
<feature type="domain" description="O-acyltransferase WSD1-like N-terminal" evidence="12">
    <location>
        <begin position="54"/>
        <end position="222"/>
    </location>
</feature>
<dbReference type="GO" id="GO:0005886">
    <property type="term" value="C:plasma membrane"/>
    <property type="evidence" value="ECO:0007669"/>
    <property type="project" value="TreeGrafter"/>
</dbReference>
<reference evidence="14 15" key="1">
    <citation type="submission" date="2017-02" db="EMBL/GenBank/DDBJ databases">
        <title>The new phylogeny of genus Mycobacterium.</title>
        <authorList>
            <person name="Tortoli E."/>
            <person name="Trovato A."/>
            <person name="Cirillo D.M."/>
        </authorList>
    </citation>
    <scope>NUCLEOTIDE SEQUENCE [LARGE SCALE GENOMIC DNA]</scope>
    <source>
        <strain evidence="14 15">DSM 45057</strain>
    </source>
</reference>
<evidence type="ECO:0000256" key="10">
    <source>
        <dbReference type="ARBA" id="ARBA00048109"/>
    </source>
</evidence>
<evidence type="ECO:0000256" key="7">
    <source>
        <dbReference type="ARBA" id="ARBA00022798"/>
    </source>
</evidence>
<comment type="caution">
    <text evidence="14">The sequence shown here is derived from an EMBL/GenBank/DDBJ whole genome shotgun (WGS) entry which is preliminary data.</text>
</comment>
<dbReference type="EMBL" id="MVHE01000060">
    <property type="protein sequence ID" value="ORA13898.1"/>
    <property type="molecule type" value="Genomic_DNA"/>
</dbReference>
<comment type="catalytic activity">
    <reaction evidence="10">
        <text>an acyl-CoA + a 1,2-diacyl-sn-glycerol = a triacyl-sn-glycerol + CoA</text>
        <dbReference type="Rhea" id="RHEA:10868"/>
        <dbReference type="ChEBI" id="CHEBI:17815"/>
        <dbReference type="ChEBI" id="CHEBI:57287"/>
        <dbReference type="ChEBI" id="CHEBI:58342"/>
        <dbReference type="ChEBI" id="CHEBI:64615"/>
        <dbReference type="EC" id="2.3.1.20"/>
    </reaction>
</comment>
<comment type="pathway">
    <text evidence="1">Glycerolipid metabolism; triacylglycerol biosynthesis.</text>
</comment>
<evidence type="ECO:0000256" key="1">
    <source>
        <dbReference type="ARBA" id="ARBA00004771"/>
    </source>
</evidence>
<accession>A0A1W9ZF58</accession>
<evidence type="ECO:0000256" key="3">
    <source>
        <dbReference type="ARBA" id="ARBA00009587"/>
    </source>
</evidence>
<dbReference type="PANTHER" id="PTHR31650">
    <property type="entry name" value="O-ACYLTRANSFERASE (WSD1-LIKE) FAMILY PROTEIN"/>
    <property type="match status" value="1"/>
</dbReference>
<dbReference type="GO" id="GO:0004144">
    <property type="term" value="F:diacylglycerol O-acyltransferase activity"/>
    <property type="evidence" value="ECO:0007669"/>
    <property type="project" value="UniProtKB-EC"/>
</dbReference>
<feature type="domain" description="O-acyltransferase WSD1 C-terminal" evidence="13">
    <location>
        <begin position="255"/>
        <end position="382"/>
    </location>
</feature>
<comment type="similarity">
    <text evidence="3">Belongs to the long-chain O-acyltransferase family.</text>
</comment>
<evidence type="ECO:0000259" key="13">
    <source>
        <dbReference type="Pfam" id="PF06974"/>
    </source>
</evidence>
<dbReference type="Pfam" id="PF03007">
    <property type="entry name" value="WS_DGAT_cat"/>
    <property type="match status" value="1"/>
</dbReference>